<reference evidence="3 4" key="1">
    <citation type="submission" date="2020-07" db="EMBL/GenBank/DDBJ databases">
        <title>Streptomyces isolated from Indian soil.</title>
        <authorList>
            <person name="Mandal S."/>
            <person name="Maiti P.K."/>
        </authorList>
    </citation>
    <scope>NUCLEOTIDE SEQUENCE [LARGE SCALE GENOMIC DNA]</scope>
    <source>
        <strain evidence="3 4">PSKA28</strain>
    </source>
</reference>
<sequence>MDLVAVTAPVLREYPPMDLPGNAGAVNRARVNARTALTVLGWRGDVHAATEVLAQLVDNAVRHGLTPGTGQRITVRLAIREPHRLVIDVEDPNPAFPAFAEALQGERGGRGLRDVQRLKADVTWFHRPDAGKTVRATMVPGTVEP</sequence>
<dbReference type="GO" id="GO:0005524">
    <property type="term" value="F:ATP binding"/>
    <property type="evidence" value="ECO:0007669"/>
    <property type="project" value="UniProtKB-KW"/>
</dbReference>
<dbReference type="Proteomes" id="UP000545761">
    <property type="component" value="Unassembled WGS sequence"/>
</dbReference>
<dbReference type="AlphaFoldDB" id="A0A7W0DJ92"/>
<comment type="caution">
    <text evidence="3">The sequence shown here is derived from an EMBL/GenBank/DDBJ whole genome shotgun (WGS) entry which is preliminary data.</text>
</comment>
<feature type="domain" description="Histidine kinase/HSP90-like ATPase" evidence="2">
    <location>
        <begin position="45"/>
        <end position="137"/>
    </location>
</feature>
<evidence type="ECO:0000313" key="4">
    <source>
        <dbReference type="Proteomes" id="UP000545761"/>
    </source>
</evidence>
<keyword evidence="1" id="KW-0723">Serine/threonine-protein kinase</keyword>
<organism evidence="3 4">
    <name type="scientific">Streptomyces himalayensis subsp. himalayensis</name>
    <dbReference type="NCBI Taxonomy" id="2756131"/>
    <lineage>
        <taxon>Bacteria</taxon>
        <taxon>Bacillati</taxon>
        <taxon>Actinomycetota</taxon>
        <taxon>Actinomycetes</taxon>
        <taxon>Kitasatosporales</taxon>
        <taxon>Streptomycetaceae</taxon>
        <taxon>Streptomyces</taxon>
        <taxon>Streptomyces himalayensis</taxon>
    </lineage>
</organism>
<dbReference type="GO" id="GO:0004674">
    <property type="term" value="F:protein serine/threonine kinase activity"/>
    <property type="evidence" value="ECO:0007669"/>
    <property type="project" value="UniProtKB-KW"/>
</dbReference>
<evidence type="ECO:0000256" key="1">
    <source>
        <dbReference type="ARBA" id="ARBA00022527"/>
    </source>
</evidence>
<dbReference type="SUPFAM" id="SSF55874">
    <property type="entry name" value="ATPase domain of HSP90 chaperone/DNA topoisomerase II/histidine kinase"/>
    <property type="match status" value="1"/>
</dbReference>
<dbReference type="PANTHER" id="PTHR35526">
    <property type="entry name" value="ANTI-SIGMA-F FACTOR RSBW-RELATED"/>
    <property type="match status" value="1"/>
</dbReference>
<protein>
    <submittedName>
        <fullName evidence="3">ATP-binding protein</fullName>
    </submittedName>
</protein>
<gene>
    <name evidence="3" type="ORF">H1D24_09225</name>
</gene>
<proteinExistence type="predicted"/>
<accession>A0A7W0DJ92</accession>
<dbReference type="InterPro" id="IPR050267">
    <property type="entry name" value="Anti-sigma-factor_SerPK"/>
</dbReference>
<dbReference type="Gene3D" id="3.30.565.10">
    <property type="entry name" value="Histidine kinase-like ATPase, C-terminal domain"/>
    <property type="match status" value="1"/>
</dbReference>
<evidence type="ECO:0000313" key="3">
    <source>
        <dbReference type="EMBL" id="MBA2945985.1"/>
    </source>
</evidence>
<keyword evidence="3" id="KW-0067">ATP-binding</keyword>
<dbReference type="CDD" id="cd16936">
    <property type="entry name" value="HATPase_RsbW-like"/>
    <property type="match status" value="1"/>
</dbReference>
<dbReference type="InterPro" id="IPR003594">
    <property type="entry name" value="HATPase_dom"/>
</dbReference>
<evidence type="ECO:0000259" key="2">
    <source>
        <dbReference type="Pfam" id="PF02518"/>
    </source>
</evidence>
<keyword evidence="1" id="KW-0418">Kinase</keyword>
<dbReference type="PANTHER" id="PTHR35526:SF3">
    <property type="entry name" value="ANTI-SIGMA-F FACTOR RSBW"/>
    <property type="match status" value="1"/>
</dbReference>
<name>A0A7W0DJ92_9ACTN</name>
<dbReference type="InterPro" id="IPR036890">
    <property type="entry name" value="HATPase_C_sf"/>
</dbReference>
<keyword evidence="3" id="KW-0547">Nucleotide-binding</keyword>
<keyword evidence="1" id="KW-0808">Transferase</keyword>
<dbReference type="Pfam" id="PF02518">
    <property type="entry name" value="HATPase_c"/>
    <property type="match status" value="1"/>
</dbReference>
<dbReference type="EMBL" id="JACEHE010000004">
    <property type="protein sequence ID" value="MBA2945985.1"/>
    <property type="molecule type" value="Genomic_DNA"/>
</dbReference>